<dbReference type="Proteomes" id="UP001057291">
    <property type="component" value="Unassembled WGS sequence"/>
</dbReference>
<gene>
    <name evidence="2" type="ORF">DNHGIG_14720</name>
</gene>
<dbReference type="Gene3D" id="1.10.260.40">
    <property type="entry name" value="lambda repressor-like DNA-binding domains"/>
    <property type="match status" value="1"/>
</dbReference>
<dbReference type="EMBL" id="BOQE01000001">
    <property type="protein sequence ID" value="GIM45923.1"/>
    <property type="molecule type" value="Genomic_DNA"/>
</dbReference>
<evidence type="ECO:0000313" key="3">
    <source>
        <dbReference type="Proteomes" id="UP001057291"/>
    </source>
</evidence>
<name>A0AAV4LDS8_9BACL</name>
<keyword evidence="3" id="KW-1185">Reference proteome</keyword>
<dbReference type="InterPro" id="IPR010982">
    <property type="entry name" value="Lambda_DNA-bd_dom_sf"/>
</dbReference>
<comment type="caution">
    <text evidence="2">The sequence shown here is derived from an EMBL/GenBank/DDBJ whole genome shotgun (WGS) entry which is preliminary data.</text>
</comment>
<dbReference type="GO" id="GO:0003677">
    <property type="term" value="F:DNA binding"/>
    <property type="evidence" value="ECO:0007669"/>
    <property type="project" value="InterPro"/>
</dbReference>
<dbReference type="InterPro" id="IPR001387">
    <property type="entry name" value="Cro/C1-type_HTH"/>
</dbReference>
<sequence>MKYERLRLLRISRNISLQDMADALGLKTAGGYLRIESGENKLKAEHLPIIAKKFEVSLEELIAFLFEDQLDECSTSSNEQAVTSA</sequence>
<dbReference type="Pfam" id="PF01381">
    <property type="entry name" value="HTH_3"/>
    <property type="match status" value="1"/>
</dbReference>
<dbReference type="AlphaFoldDB" id="A0AAV4LDS8"/>
<dbReference type="CDD" id="cd00093">
    <property type="entry name" value="HTH_XRE"/>
    <property type="match status" value="1"/>
</dbReference>
<organism evidence="2 3">
    <name type="scientific">Collibacillus ludicampi</name>
    <dbReference type="NCBI Taxonomy" id="2771369"/>
    <lineage>
        <taxon>Bacteria</taxon>
        <taxon>Bacillati</taxon>
        <taxon>Bacillota</taxon>
        <taxon>Bacilli</taxon>
        <taxon>Bacillales</taxon>
        <taxon>Alicyclobacillaceae</taxon>
        <taxon>Collibacillus</taxon>
    </lineage>
</organism>
<evidence type="ECO:0000259" key="1">
    <source>
        <dbReference type="PROSITE" id="PS50943"/>
    </source>
</evidence>
<proteinExistence type="predicted"/>
<dbReference type="SUPFAM" id="SSF47413">
    <property type="entry name" value="lambda repressor-like DNA-binding domains"/>
    <property type="match status" value="1"/>
</dbReference>
<accession>A0AAV4LDS8</accession>
<dbReference type="RefSeq" id="WP_282199083.1">
    <property type="nucleotide sequence ID" value="NZ_BOQE01000001.1"/>
</dbReference>
<feature type="domain" description="HTH cro/C1-type" evidence="1">
    <location>
        <begin position="6"/>
        <end position="61"/>
    </location>
</feature>
<dbReference type="PROSITE" id="PS50943">
    <property type="entry name" value="HTH_CROC1"/>
    <property type="match status" value="1"/>
</dbReference>
<evidence type="ECO:0000313" key="2">
    <source>
        <dbReference type="EMBL" id="GIM45923.1"/>
    </source>
</evidence>
<dbReference type="SMART" id="SM00530">
    <property type="entry name" value="HTH_XRE"/>
    <property type="match status" value="1"/>
</dbReference>
<protein>
    <recommendedName>
        <fullName evidence="1">HTH cro/C1-type domain-containing protein</fullName>
    </recommendedName>
</protein>
<reference evidence="2" key="1">
    <citation type="journal article" date="2023" name="Int. J. Syst. Evol. Microbiol.">
        <title>Collibacillus ludicampi gen. nov., sp. nov., a new soil bacterium of the family Alicyclobacillaceae.</title>
        <authorList>
            <person name="Jojima T."/>
            <person name="Ioku Y."/>
            <person name="Fukuta Y."/>
            <person name="Shirasaka N."/>
            <person name="Matsumura Y."/>
            <person name="Mori M."/>
        </authorList>
    </citation>
    <scope>NUCLEOTIDE SEQUENCE</scope>
    <source>
        <strain evidence="2">TP075</strain>
    </source>
</reference>